<protein>
    <recommendedName>
        <fullName evidence="9 10">Ribonuclease Y</fullName>
        <shortName evidence="9">RNase Y</shortName>
        <ecNumber evidence="9 10">3.1.-.-</ecNumber>
    </recommendedName>
</protein>
<evidence type="ECO:0000256" key="5">
    <source>
        <dbReference type="ARBA" id="ARBA00022801"/>
    </source>
</evidence>
<dbReference type="SUPFAM" id="SSF109604">
    <property type="entry name" value="HD-domain/PDEase-like"/>
    <property type="match status" value="1"/>
</dbReference>
<accession>A0A512B407</accession>
<feature type="transmembrane region" description="Helical" evidence="9">
    <location>
        <begin position="6"/>
        <end position="26"/>
    </location>
</feature>
<keyword evidence="4 9" id="KW-0255">Endonuclease</keyword>
<dbReference type="NCBIfam" id="TIGR03319">
    <property type="entry name" value="RNase_Y"/>
    <property type="match status" value="1"/>
</dbReference>
<comment type="subcellular location">
    <subcellularLocation>
        <location evidence="9">Cell membrane</location>
        <topology evidence="9">Single-pass membrane protein</topology>
    </subcellularLocation>
</comment>
<evidence type="ECO:0000256" key="10">
    <source>
        <dbReference type="NCBIfam" id="TIGR03319"/>
    </source>
</evidence>
<evidence type="ECO:0000256" key="6">
    <source>
        <dbReference type="ARBA" id="ARBA00022884"/>
    </source>
</evidence>
<evidence type="ECO:0000259" key="12">
    <source>
        <dbReference type="PROSITE" id="PS51831"/>
    </source>
</evidence>
<dbReference type="InterPro" id="IPR006674">
    <property type="entry name" value="HD_domain"/>
</dbReference>
<dbReference type="InterPro" id="IPR006675">
    <property type="entry name" value="HDIG_dom"/>
</dbReference>
<feature type="coiled-coil region" evidence="11">
    <location>
        <begin position="92"/>
        <end position="137"/>
    </location>
</feature>
<dbReference type="PROSITE" id="PS50084">
    <property type="entry name" value="KH_TYPE_1"/>
    <property type="match status" value="1"/>
</dbReference>
<dbReference type="InterPro" id="IPR022711">
    <property type="entry name" value="RNase_Y_N"/>
</dbReference>
<dbReference type="SUPFAM" id="SSF54791">
    <property type="entry name" value="Eukaryotic type KH-domain (KH-domain type I)"/>
    <property type="match status" value="1"/>
</dbReference>
<keyword evidence="1 9" id="KW-1003">Cell membrane</keyword>
<dbReference type="RefSeq" id="WP_146903262.1">
    <property type="nucleotide sequence ID" value="NZ_BJYS01000043.1"/>
</dbReference>
<dbReference type="InterPro" id="IPR003607">
    <property type="entry name" value="HD/PDEase_dom"/>
</dbReference>
<evidence type="ECO:0000256" key="11">
    <source>
        <dbReference type="SAM" id="Coils"/>
    </source>
</evidence>
<dbReference type="SMART" id="SM00322">
    <property type="entry name" value="KH"/>
    <property type="match status" value="1"/>
</dbReference>
<dbReference type="InterPro" id="IPR017705">
    <property type="entry name" value="Ribonuclease_Y"/>
</dbReference>
<dbReference type="PROSITE" id="PS51831">
    <property type="entry name" value="HD"/>
    <property type="match status" value="1"/>
</dbReference>
<dbReference type="GO" id="GO:0006402">
    <property type="term" value="P:mRNA catabolic process"/>
    <property type="evidence" value="ECO:0007669"/>
    <property type="project" value="UniProtKB-UniRule"/>
</dbReference>
<dbReference type="CDD" id="cd22431">
    <property type="entry name" value="KH-I_RNaseY"/>
    <property type="match status" value="1"/>
</dbReference>
<dbReference type="Proteomes" id="UP000321532">
    <property type="component" value="Unassembled WGS sequence"/>
</dbReference>
<dbReference type="GO" id="GO:0004521">
    <property type="term" value="F:RNA endonuclease activity"/>
    <property type="evidence" value="ECO:0007669"/>
    <property type="project" value="UniProtKB-UniRule"/>
</dbReference>
<evidence type="ECO:0000256" key="8">
    <source>
        <dbReference type="ARBA" id="ARBA00023136"/>
    </source>
</evidence>
<proteinExistence type="inferred from homology"/>
<dbReference type="Gene3D" id="1.10.3210.10">
    <property type="entry name" value="Hypothetical protein af1432"/>
    <property type="match status" value="1"/>
</dbReference>
<dbReference type="AlphaFoldDB" id="A0A512B407"/>
<dbReference type="PANTHER" id="PTHR12826:SF15">
    <property type="entry name" value="RIBONUCLEASE Y"/>
    <property type="match status" value="1"/>
</dbReference>
<evidence type="ECO:0000256" key="7">
    <source>
        <dbReference type="ARBA" id="ARBA00022989"/>
    </source>
</evidence>
<dbReference type="GO" id="GO:0005886">
    <property type="term" value="C:plasma membrane"/>
    <property type="evidence" value="ECO:0007669"/>
    <property type="project" value="UniProtKB-SubCell"/>
</dbReference>
<reference evidence="13 14" key="1">
    <citation type="submission" date="2019-07" db="EMBL/GenBank/DDBJ databases">
        <title>Whole genome shotgun sequence of Adhaeribacter aerolatus NBRC 106133.</title>
        <authorList>
            <person name="Hosoyama A."/>
            <person name="Uohara A."/>
            <person name="Ohji S."/>
            <person name="Ichikawa N."/>
        </authorList>
    </citation>
    <scope>NUCLEOTIDE SEQUENCE [LARGE SCALE GENOMIC DNA]</scope>
    <source>
        <strain evidence="13 14">NBRC 106133</strain>
    </source>
</reference>
<dbReference type="GO" id="GO:0003723">
    <property type="term" value="F:RNA binding"/>
    <property type="evidence" value="ECO:0007669"/>
    <property type="project" value="UniProtKB-UniRule"/>
</dbReference>
<keyword evidence="6 9" id="KW-0694">RNA-binding</keyword>
<dbReference type="NCBIfam" id="TIGR00277">
    <property type="entry name" value="HDIG"/>
    <property type="match status" value="1"/>
</dbReference>
<dbReference type="Pfam" id="PF12072">
    <property type="entry name" value="RNase_Y_N"/>
    <property type="match status" value="1"/>
</dbReference>
<dbReference type="FunFam" id="1.10.3210.10:FF:000013">
    <property type="entry name" value="Ribonuclease Y"/>
    <property type="match status" value="1"/>
</dbReference>
<keyword evidence="2 9" id="KW-0812">Transmembrane</keyword>
<dbReference type="Pfam" id="PF00013">
    <property type="entry name" value="KH_1"/>
    <property type="match status" value="1"/>
</dbReference>
<sequence>MTTTIYIIGTALVSLGVGIFIGKSLLRQVFKKEEGEAHEKAKLIIREAELNAESLKKDRILEAKEKYLRLKAEFEEDANKKKNIIIQNENKVKQREQQIATQAEQLKRKEAELNTQKEQLNAQLDGIKKRKEEVEKARLSVIEQLEKIANLSAAEAREQLIDSLKNEAQIQASSYIKDVVAQAKLTATKDAKKVVLETIQRTAAEHAIENCVSVFNIDSDDIKGKIIGREGRNIRALEAATGVEIIVDDTPEAIIISGFDPVRREIARLSLHRLVSDGRIHPARIEEVVAKTKKNIEDEIVEIGERTIIDLGIHGLHPELIKMVGRMRFRSSYGQNLLQHSREVANLCATMAAELGLNVKHAKRAGLLHDIGKVTPEEPELPHAILGMELAKKYKEHPDVCNAIGAHHDEIEMTAMISPLVQACDAISGSRPGARREIMESYIKRLKELEETAIGFEGVNQCYAIQAGRELRVMVDADNVTDERAQQLSYDISQKIEKEMQYPGQIKITVIREMRSVAYAK</sequence>
<keyword evidence="11" id="KW-0175">Coiled coil</keyword>
<name>A0A512B407_9BACT</name>
<dbReference type="Pfam" id="PF01966">
    <property type="entry name" value="HD"/>
    <property type="match status" value="1"/>
</dbReference>
<dbReference type="PANTHER" id="PTHR12826">
    <property type="entry name" value="RIBONUCLEASE Y"/>
    <property type="match status" value="1"/>
</dbReference>
<feature type="domain" description="HD" evidence="12">
    <location>
        <begin position="337"/>
        <end position="430"/>
    </location>
</feature>
<dbReference type="InterPro" id="IPR004088">
    <property type="entry name" value="KH_dom_type_1"/>
</dbReference>
<keyword evidence="8 9" id="KW-0472">Membrane</keyword>
<evidence type="ECO:0000313" key="13">
    <source>
        <dbReference type="EMBL" id="GEO06691.1"/>
    </source>
</evidence>
<keyword evidence="7 9" id="KW-1133">Transmembrane helix</keyword>
<dbReference type="OrthoDB" id="9803205at2"/>
<organism evidence="13 14">
    <name type="scientific">Adhaeribacter aerolatus</name>
    <dbReference type="NCBI Taxonomy" id="670289"/>
    <lineage>
        <taxon>Bacteria</taxon>
        <taxon>Pseudomonadati</taxon>
        <taxon>Bacteroidota</taxon>
        <taxon>Cytophagia</taxon>
        <taxon>Cytophagales</taxon>
        <taxon>Hymenobacteraceae</taxon>
        <taxon>Adhaeribacter</taxon>
    </lineage>
</organism>
<dbReference type="InterPro" id="IPR004087">
    <property type="entry name" value="KH_dom"/>
</dbReference>
<comment type="caution">
    <text evidence="13">The sequence shown here is derived from an EMBL/GenBank/DDBJ whole genome shotgun (WGS) entry which is preliminary data.</text>
</comment>
<dbReference type="HAMAP" id="MF_00335">
    <property type="entry name" value="RNase_Y"/>
    <property type="match status" value="1"/>
</dbReference>
<dbReference type="InterPro" id="IPR036612">
    <property type="entry name" value="KH_dom_type_1_sf"/>
</dbReference>
<dbReference type="EMBL" id="BJYS01000043">
    <property type="protein sequence ID" value="GEO06691.1"/>
    <property type="molecule type" value="Genomic_DNA"/>
</dbReference>
<evidence type="ECO:0000256" key="3">
    <source>
        <dbReference type="ARBA" id="ARBA00022722"/>
    </source>
</evidence>
<evidence type="ECO:0000256" key="9">
    <source>
        <dbReference type="HAMAP-Rule" id="MF_00335"/>
    </source>
</evidence>
<evidence type="ECO:0000256" key="4">
    <source>
        <dbReference type="ARBA" id="ARBA00022759"/>
    </source>
</evidence>
<evidence type="ECO:0000313" key="14">
    <source>
        <dbReference type="Proteomes" id="UP000321532"/>
    </source>
</evidence>
<dbReference type="EC" id="3.1.-.-" evidence="9 10"/>
<keyword evidence="14" id="KW-1185">Reference proteome</keyword>
<dbReference type="GO" id="GO:0016787">
    <property type="term" value="F:hydrolase activity"/>
    <property type="evidence" value="ECO:0007669"/>
    <property type="project" value="UniProtKB-KW"/>
</dbReference>
<comment type="similarity">
    <text evidence="9">Belongs to the RNase Y family.</text>
</comment>
<comment type="function">
    <text evidence="9">Endoribonuclease that initiates mRNA decay.</text>
</comment>
<evidence type="ECO:0000256" key="2">
    <source>
        <dbReference type="ARBA" id="ARBA00022692"/>
    </source>
</evidence>
<gene>
    <name evidence="9 13" type="primary">rny</name>
    <name evidence="13" type="ORF">AAE02nite_43550</name>
</gene>
<dbReference type="Gene3D" id="3.30.1370.10">
    <property type="entry name" value="K Homology domain, type 1"/>
    <property type="match status" value="1"/>
</dbReference>
<keyword evidence="3 9" id="KW-0540">Nuclease</keyword>
<dbReference type="SMART" id="SM00471">
    <property type="entry name" value="HDc"/>
    <property type="match status" value="1"/>
</dbReference>
<evidence type="ECO:0000256" key="1">
    <source>
        <dbReference type="ARBA" id="ARBA00022475"/>
    </source>
</evidence>
<keyword evidence="5 9" id="KW-0378">Hydrolase</keyword>